<comment type="caution">
    <text evidence="1">The sequence shown here is derived from an EMBL/GenBank/DDBJ whole genome shotgun (WGS) entry which is preliminary data.</text>
</comment>
<proteinExistence type="predicted"/>
<protein>
    <recommendedName>
        <fullName evidence="3">KfrA N-terminal DNA-binding domain-containing protein</fullName>
    </recommendedName>
</protein>
<dbReference type="RefSeq" id="WP_213668911.1">
    <property type="nucleotide sequence ID" value="NZ_JAHCDA010000001.1"/>
</dbReference>
<reference evidence="1 2" key="1">
    <citation type="submission" date="2021-05" db="EMBL/GenBank/DDBJ databases">
        <title>Roseococcus sp. XZZS9, whole genome shotgun sequencing project.</title>
        <authorList>
            <person name="Zhao G."/>
            <person name="Shen L."/>
        </authorList>
    </citation>
    <scope>NUCLEOTIDE SEQUENCE [LARGE SCALE GENOMIC DNA]</scope>
    <source>
        <strain evidence="1 2">XZZS9</strain>
    </source>
</reference>
<evidence type="ECO:0000313" key="2">
    <source>
        <dbReference type="Proteomes" id="UP000766336"/>
    </source>
</evidence>
<dbReference type="Proteomes" id="UP000766336">
    <property type="component" value="Unassembled WGS sequence"/>
</dbReference>
<dbReference type="EMBL" id="JAHCDA010000001">
    <property type="protein sequence ID" value="MBS7810282.1"/>
    <property type="molecule type" value="Genomic_DNA"/>
</dbReference>
<organism evidence="1 2">
    <name type="scientific">Roseococcus pinisoli</name>
    <dbReference type="NCBI Taxonomy" id="2835040"/>
    <lineage>
        <taxon>Bacteria</taxon>
        <taxon>Pseudomonadati</taxon>
        <taxon>Pseudomonadota</taxon>
        <taxon>Alphaproteobacteria</taxon>
        <taxon>Acetobacterales</taxon>
        <taxon>Roseomonadaceae</taxon>
        <taxon>Roseococcus</taxon>
    </lineage>
</organism>
<accession>A0ABS5Q9B1</accession>
<name>A0ABS5Q9B1_9PROT</name>
<evidence type="ECO:0008006" key="3">
    <source>
        <dbReference type="Google" id="ProtNLM"/>
    </source>
</evidence>
<keyword evidence="2" id="KW-1185">Reference proteome</keyword>
<evidence type="ECO:0000313" key="1">
    <source>
        <dbReference type="EMBL" id="MBS7810282.1"/>
    </source>
</evidence>
<sequence>MGSVTRPRAVAVATALARLQELAARAASPARMAREVQIILREWSAEESDLLAVSSRKTDFLSKLENGVADAEEQLADVDREDRAALLQAETTLAALTACREAAANDAEALPI</sequence>
<gene>
    <name evidence="1" type="ORF">KHU32_04990</name>
</gene>